<dbReference type="PROSITE" id="PS51675">
    <property type="entry name" value="SAM_MT_TRM10"/>
    <property type="match status" value="1"/>
</dbReference>
<evidence type="ECO:0000313" key="7">
    <source>
        <dbReference type="EMBL" id="GMI53609.1"/>
    </source>
</evidence>
<keyword evidence="4" id="KW-0949">S-adenosyl-L-methionine</keyword>
<evidence type="ECO:0000259" key="6">
    <source>
        <dbReference type="PROSITE" id="PS51675"/>
    </source>
</evidence>
<keyword evidence="3" id="KW-0808">Transferase</keyword>
<reference evidence="7 8" key="1">
    <citation type="journal article" date="2023" name="Commun. Biol.">
        <title>Genome analysis of Parmales, the sister group of diatoms, reveals the evolutionary specialization of diatoms from phago-mixotrophs to photoautotrophs.</title>
        <authorList>
            <person name="Ban H."/>
            <person name="Sato S."/>
            <person name="Yoshikawa S."/>
            <person name="Yamada K."/>
            <person name="Nakamura Y."/>
            <person name="Ichinomiya M."/>
            <person name="Sato N."/>
            <person name="Blanc-Mathieu R."/>
            <person name="Endo H."/>
            <person name="Kuwata A."/>
            <person name="Ogata H."/>
        </authorList>
    </citation>
    <scope>NUCLEOTIDE SEQUENCE [LARGE SCALE GENOMIC DNA]</scope>
</reference>
<evidence type="ECO:0000256" key="1">
    <source>
        <dbReference type="ARBA" id="ARBA00012797"/>
    </source>
</evidence>
<comment type="caution">
    <text evidence="7">The sequence shown here is derived from an EMBL/GenBank/DDBJ whole genome shotgun (WGS) entry which is preliminary data.</text>
</comment>
<feature type="domain" description="SAM-dependent MTase TRM10-type" evidence="6">
    <location>
        <begin position="1"/>
        <end position="199"/>
    </location>
</feature>
<comment type="catalytic activity">
    <reaction evidence="5">
        <text>guanosine(9) in tRNA + S-adenosyl-L-methionine = N(1)-methylguanosine(9) in tRNA + S-adenosyl-L-homocysteine + H(+)</text>
        <dbReference type="Rhea" id="RHEA:43156"/>
        <dbReference type="Rhea" id="RHEA-COMP:10367"/>
        <dbReference type="Rhea" id="RHEA-COMP:10368"/>
        <dbReference type="ChEBI" id="CHEBI:15378"/>
        <dbReference type="ChEBI" id="CHEBI:57856"/>
        <dbReference type="ChEBI" id="CHEBI:59789"/>
        <dbReference type="ChEBI" id="CHEBI:73542"/>
        <dbReference type="ChEBI" id="CHEBI:74269"/>
        <dbReference type="EC" id="2.1.1.221"/>
    </reaction>
</comment>
<gene>
    <name evidence="7" type="ORF">TeGR_g8735</name>
</gene>
<name>A0ABQ6NBW0_9STRA</name>
<evidence type="ECO:0000256" key="3">
    <source>
        <dbReference type="ARBA" id="ARBA00022679"/>
    </source>
</evidence>
<keyword evidence="8" id="KW-1185">Reference proteome</keyword>
<dbReference type="CDD" id="cd18089">
    <property type="entry name" value="SPOUT_Trm10-like"/>
    <property type="match status" value="1"/>
</dbReference>
<dbReference type="PANTHER" id="PTHR13563:SF13">
    <property type="entry name" value="TRNA METHYLTRANSFERASE 10 HOMOLOG A"/>
    <property type="match status" value="1"/>
</dbReference>
<evidence type="ECO:0000313" key="8">
    <source>
        <dbReference type="Proteomes" id="UP001165060"/>
    </source>
</evidence>
<accession>A0ABQ6NBW0</accession>
<dbReference type="Gene3D" id="3.40.1280.30">
    <property type="match status" value="1"/>
</dbReference>
<evidence type="ECO:0000256" key="4">
    <source>
        <dbReference type="ARBA" id="ARBA00022691"/>
    </source>
</evidence>
<dbReference type="InterPro" id="IPR038459">
    <property type="entry name" value="MT_TRM10-typ_sf"/>
</dbReference>
<dbReference type="EMBL" id="BRYB01006259">
    <property type="protein sequence ID" value="GMI53609.1"/>
    <property type="molecule type" value="Genomic_DNA"/>
</dbReference>
<dbReference type="Proteomes" id="UP001165060">
    <property type="component" value="Unassembled WGS sequence"/>
</dbReference>
<keyword evidence="2" id="KW-0489">Methyltransferase</keyword>
<dbReference type="EC" id="2.1.1.221" evidence="1"/>
<dbReference type="InterPro" id="IPR028564">
    <property type="entry name" value="MT_TRM10-typ"/>
</dbReference>
<dbReference type="PANTHER" id="PTHR13563">
    <property type="entry name" value="TRNA (GUANINE-9-) METHYLTRANSFERASE"/>
    <property type="match status" value="1"/>
</dbReference>
<dbReference type="InterPro" id="IPR007356">
    <property type="entry name" value="tRNA_m1G_MeTrfase_euk"/>
</dbReference>
<proteinExistence type="predicted"/>
<protein>
    <recommendedName>
        <fullName evidence="1">tRNA (guanine(9)-N(1))-methyltransferase</fullName>
        <ecNumber evidence="1">2.1.1.221</ecNumber>
    </recommendedName>
</protein>
<evidence type="ECO:0000256" key="2">
    <source>
        <dbReference type="ARBA" id="ARBA00022603"/>
    </source>
</evidence>
<organism evidence="7 8">
    <name type="scientific">Tetraparma gracilis</name>
    <dbReference type="NCBI Taxonomy" id="2962635"/>
    <lineage>
        <taxon>Eukaryota</taxon>
        <taxon>Sar</taxon>
        <taxon>Stramenopiles</taxon>
        <taxon>Ochrophyta</taxon>
        <taxon>Bolidophyceae</taxon>
        <taxon>Parmales</taxon>
        <taxon>Triparmaceae</taxon>
        <taxon>Tetraparma</taxon>
    </lineage>
</organism>
<evidence type="ECO:0000256" key="5">
    <source>
        <dbReference type="ARBA" id="ARBA00048434"/>
    </source>
</evidence>
<sequence>MPTPLHVAIDFAYDDLMDLTGIRSLAQQAALSYNLRSKPEVREHLDLSFVSVAGLGSLSPPPASSSLLALQAAGLATWGIGATASSPASLPLPAGGSLIYLSPDATETLSACSASDVYVIGGLIDRREKAAGASLSRAAALGAKARRLPLIENLDHRRRCDSLDMLNVTAVLQILVEYAARRDWAAAIQAGLGKTQRGYGDAKPSKKPKSN</sequence>